<dbReference type="Proteomes" id="UP000198510">
    <property type="component" value="Unassembled WGS sequence"/>
</dbReference>
<evidence type="ECO:0000313" key="1">
    <source>
        <dbReference type="EMBL" id="SDL10734.1"/>
    </source>
</evidence>
<organism evidence="1 2">
    <name type="scientific">Catalinimonas alkaloidigena</name>
    <dbReference type="NCBI Taxonomy" id="1075417"/>
    <lineage>
        <taxon>Bacteria</taxon>
        <taxon>Pseudomonadati</taxon>
        <taxon>Bacteroidota</taxon>
        <taxon>Cytophagia</taxon>
        <taxon>Cytophagales</taxon>
        <taxon>Catalimonadaceae</taxon>
        <taxon>Catalinimonas</taxon>
    </lineage>
</organism>
<sequence>MKKISYLLAGCLTVALGLSSCQDELEEKYYNPEQTTVPAIEKFFTAMQNNNRVRSEYWNVRTFLVMHPALYTQTVGFTNDTKRYQQQIDYTQGRWNDYYTGVVAQYREIQKEYNTLTEDQKATKEVFVQAAKVVYLDQTSRIVDLWGAIPFQQAGMLNLENEVVLPSYDDANSIYSSILTGLEEASTYFASASLDPVTTATFQKQDLELRGSLEGWQRYANSLRLRLLMRLSNVDAGTAQTQVMAMLNDPATYPLVDEAANNVLLAPLTTYNDNLNNALIELSRHVAPEYMLEEVMKPVNDPRIEVMFDPGANGYEAMPVDMAASEQEQGISQGLFAVFDTATFRQNRALPGIVMTSSEVQFLKAEAYLRWGSATDAEAAYTAGLEQSIAFYYYLNSLSTFKDALAAPSAEEVTAFVTNPLVALTGTTEEKLAKVWTQKWLHFGFLQSVQAWAEMRRTDYPNLTFVPDNSTPGFEMPPARLTYPNVEKQYNTENYNAVSASDTPNHKLFWDVN</sequence>
<keyword evidence="2" id="KW-1185">Reference proteome</keyword>
<accession>A0A1G9HDE2</accession>
<dbReference type="PROSITE" id="PS51257">
    <property type="entry name" value="PROKAR_LIPOPROTEIN"/>
    <property type="match status" value="1"/>
</dbReference>
<dbReference type="AlphaFoldDB" id="A0A1G9HDE2"/>
<dbReference type="EMBL" id="FNFO01000004">
    <property type="protein sequence ID" value="SDL10734.1"/>
    <property type="molecule type" value="Genomic_DNA"/>
</dbReference>
<dbReference type="RefSeq" id="WP_089682471.1">
    <property type="nucleotide sequence ID" value="NZ_FNFO01000004.1"/>
</dbReference>
<proteinExistence type="predicted"/>
<dbReference type="InterPro" id="IPR011990">
    <property type="entry name" value="TPR-like_helical_dom_sf"/>
</dbReference>
<protein>
    <submittedName>
        <fullName evidence="1">Starch-binding associating with outer membrane</fullName>
    </submittedName>
</protein>
<reference evidence="1 2" key="1">
    <citation type="submission" date="2016-10" db="EMBL/GenBank/DDBJ databases">
        <authorList>
            <person name="de Groot N.N."/>
        </authorList>
    </citation>
    <scope>NUCLEOTIDE SEQUENCE [LARGE SCALE GENOMIC DNA]</scope>
    <source>
        <strain evidence="1 2">DSM 25186</strain>
    </source>
</reference>
<evidence type="ECO:0000313" key="2">
    <source>
        <dbReference type="Proteomes" id="UP000198510"/>
    </source>
</evidence>
<gene>
    <name evidence="1" type="ORF">SAMN05421823_104394</name>
</gene>
<dbReference type="SUPFAM" id="SSF48452">
    <property type="entry name" value="TPR-like"/>
    <property type="match status" value="1"/>
</dbReference>
<name>A0A1G9HDE2_9BACT</name>
<dbReference type="OrthoDB" id="843771at2"/>
<dbReference type="InterPro" id="IPR041662">
    <property type="entry name" value="SusD-like_2"/>
</dbReference>
<dbReference type="Pfam" id="PF12771">
    <property type="entry name" value="SusD-like_2"/>
    <property type="match status" value="1"/>
</dbReference>
<dbReference type="STRING" id="1075417.SAMN05421823_104394"/>
<dbReference type="Gene3D" id="1.25.40.390">
    <property type="match status" value="1"/>
</dbReference>